<reference evidence="4 5" key="1">
    <citation type="submission" date="2018-08" db="EMBL/GenBank/DDBJ databases">
        <title>Genome sequence of strict halophilic Halobacillus trueperi SS1 isolated from Lunsu, a salty water body of North West Himalayas.</title>
        <authorList>
            <person name="Gupta S."/>
            <person name="Sharma P."/>
            <person name="Dev K."/>
            <person name="Baumler D."/>
            <person name="Sourirajan A."/>
        </authorList>
    </citation>
    <scope>NUCLEOTIDE SEQUENCE [LARGE SCALE GENOMIC DNA]</scope>
    <source>
        <strain evidence="4 5">SS1</strain>
    </source>
</reference>
<protein>
    <submittedName>
        <fullName evidence="4">Response regulator</fullName>
    </submittedName>
</protein>
<dbReference type="InterPro" id="IPR011006">
    <property type="entry name" value="CheY-like_superfamily"/>
</dbReference>
<dbReference type="Gene3D" id="3.40.50.2300">
    <property type="match status" value="1"/>
</dbReference>
<name>A0A3D8VE15_9BACI</name>
<dbReference type="Pfam" id="PF00072">
    <property type="entry name" value="Response_reg"/>
    <property type="match status" value="1"/>
</dbReference>
<evidence type="ECO:0000256" key="2">
    <source>
        <dbReference type="PROSITE-ProRule" id="PRU00169"/>
    </source>
</evidence>
<sequence length="122" mass="14066">MINALIIDDSSFMRAWLKKVLEIHSIHVIAEAADGIEGIIEYKKHKPDLVLLDFVLPRMNGLQTLMQLKRINPNVMVIVCSSLGDTYTIEKFEKHGAYDFIQKPYFEHLGTVITRFKSDFIK</sequence>
<dbReference type="AlphaFoldDB" id="A0A3D8VE15"/>
<dbReference type="InterPro" id="IPR001789">
    <property type="entry name" value="Sig_transdc_resp-reg_receiver"/>
</dbReference>
<dbReference type="RefSeq" id="WP_115895050.1">
    <property type="nucleotide sequence ID" value="NZ_QTLC01000073.1"/>
</dbReference>
<gene>
    <name evidence="4" type="ORF">DXT76_19065</name>
</gene>
<comment type="caution">
    <text evidence="4">The sequence shown here is derived from an EMBL/GenBank/DDBJ whole genome shotgun (WGS) entry which is preliminary data.</text>
</comment>
<dbReference type="SMART" id="SM00448">
    <property type="entry name" value="REC"/>
    <property type="match status" value="1"/>
</dbReference>
<evidence type="ECO:0000313" key="4">
    <source>
        <dbReference type="EMBL" id="RDY67633.1"/>
    </source>
</evidence>
<organism evidence="4 5">
    <name type="scientific">Halobacillus trueperi</name>
    <dbReference type="NCBI Taxonomy" id="156205"/>
    <lineage>
        <taxon>Bacteria</taxon>
        <taxon>Bacillati</taxon>
        <taxon>Bacillota</taxon>
        <taxon>Bacilli</taxon>
        <taxon>Bacillales</taxon>
        <taxon>Bacillaceae</taxon>
        <taxon>Halobacillus</taxon>
    </lineage>
</organism>
<evidence type="ECO:0000256" key="1">
    <source>
        <dbReference type="ARBA" id="ARBA00022553"/>
    </source>
</evidence>
<dbReference type="InterPro" id="IPR050595">
    <property type="entry name" value="Bact_response_regulator"/>
</dbReference>
<evidence type="ECO:0000259" key="3">
    <source>
        <dbReference type="PROSITE" id="PS50110"/>
    </source>
</evidence>
<dbReference type="EMBL" id="QTLC01000073">
    <property type="protein sequence ID" value="RDY67633.1"/>
    <property type="molecule type" value="Genomic_DNA"/>
</dbReference>
<dbReference type="PROSITE" id="PS50110">
    <property type="entry name" value="RESPONSE_REGULATORY"/>
    <property type="match status" value="1"/>
</dbReference>
<keyword evidence="1 2" id="KW-0597">Phosphoprotein</keyword>
<dbReference type="PANTHER" id="PTHR44591:SF3">
    <property type="entry name" value="RESPONSE REGULATORY DOMAIN-CONTAINING PROTEIN"/>
    <property type="match status" value="1"/>
</dbReference>
<dbReference type="Proteomes" id="UP000257032">
    <property type="component" value="Unassembled WGS sequence"/>
</dbReference>
<feature type="domain" description="Response regulatory" evidence="3">
    <location>
        <begin position="3"/>
        <end position="118"/>
    </location>
</feature>
<dbReference type="GO" id="GO:0000160">
    <property type="term" value="P:phosphorelay signal transduction system"/>
    <property type="evidence" value="ECO:0007669"/>
    <property type="project" value="InterPro"/>
</dbReference>
<proteinExistence type="predicted"/>
<accession>A0A3D8VE15</accession>
<dbReference type="PANTHER" id="PTHR44591">
    <property type="entry name" value="STRESS RESPONSE REGULATOR PROTEIN 1"/>
    <property type="match status" value="1"/>
</dbReference>
<evidence type="ECO:0000313" key="5">
    <source>
        <dbReference type="Proteomes" id="UP000257032"/>
    </source>
</evidence>
<dbReference type="SUPFAM" id="SSF52172">
    <property type="entry name" value="CheY-like"/>
    <property type="match status" value="1"/>
</dbReference>
<feature type="modified residue" description="4-aspartylphosphate" evidence="2">
    <location>
        <position position="53"/>
    </location>
</feature>